<dbReference type="AlphaFoldDB" id="A0A7X5QC51"/>
<comment type="caution">
    <text evidence="1">The sequence shown here is derived from an EMBL/GenBank/DDBJ whole genome shotgun (WGS) entry which is preliminary data.</text>
</comment>
<name>A0A7X5QC51_9GAMM</name>
<organism evidence="1 2">
    <name type="scientific">Photorhabdus cinerea</name>
    <dbReference type="NCBI Taxonomy" id="471575"/>
    <lineage>
        <taxon>Bacteria</taxon>
        <taxon>Pseudomonadati</taxon>
        <taxon>Pseudomonadota</taxon>
        <taxon>Gammaproteobacteria</taxon>
        <taxon>Enterobacterales</taxon>
        <taxon>Morganellaceae</taxon>
        <taxon>Photorhabdus</taxon>
    </lineage>
</organism>
<gene>
    <name evidence="1" type="ORF">C5469_05380</name>
</gene>
<evidence type="ECO:0000313" key="1">
    <source>
        <dbReference type="EMBL" id="NHB91603.1"/>
    </source>
</evidence>
<dbReference type="Proteomes" id="UP000591844">
    <property type="component" value="Unassembled WGS sequence"/>
</dbReference>
<protein>
    <submittedName>
        <fullName evidence="1">Uncharacterized protein</fullName>
    </submittedName>
</protein>
<evidence type="ECO:0000313" key="2">
    <source>
        <dbReference type="Proteomes" id="UP000591844"/>
    </source>
</evidence>
<keyword evidence="2" id="KW-1185">Reference proteome</keyword>
<accession>A0A7X5QC51</accession>
<dbReference type="EMBL" id="PUJW01000004">
    <property type="protein sequence ID" value="NHB91603.1"/>
    <property type="molecule type" value="Genomic_DNA"/>
</dbReference>
<dbReference type="RefSeq" id="WP_166303367.1">
    <property type="nucleotide sequence ID" value="NZ_CAWPIB010000004.1"/>
</dbReference>
<reference evidence="1 2" key="1">
    <citation type="submission" date="2018-02" db="EMBL/GenBank/DDBJ databases">
        <authorList>
            <person name="Machado R.A."/>
        </authorList>
    </citation>
    <scope>NUCLEOTIDE SEQUENCE [LARGE SCALE GENOMIC DNA]</scope>
    <source>
        <strain evidence="1 2">DSM 19724</strain>
    </source>
</reference>
<sequence length="983" mass="112555">MNHQDALFPIVKDDITFDALLAQAKTVIEQQSGQCWSNTSENDPGITLLEACCYGASDLAYRHTLPLRDLLTPRPEEQTLGDGIFPQEFGPQQTLTCGPITAEDYRRALLDLHSNDTINGYFFFNDVQLIREPENERYEYWYNKEKREYSFKNSGSDSQLTLRGNYWLYLLPSRETETNKTLAEERLKTFLKDNRNLGEFISKIIWLQPADLPLQIDIELEDNVIDFADIFAQVYMTAEQMVLAKPERYTTQAMKDQGHCHEEIFSGPYLHHGWIPTLPQAKNYTGATILNLSHLINRLLAIKGIQSVTRLALADHDTTITPLSDDNWSWKIAQGYYPRLWGNDPLALITSANSPLTIIAKGGVKIGVSKQDVEKQLITEPLINTQPELLHWGKYRKVLDYYPVSNKLPACYGLQTNKPTSQQVQLHQFMLPFEQMLANGCAELALLPKLLAFKQRGKTVHGVQWPFKTGTVSHRVHQQVIPDLTEKLSRDSQIYIDNHIQKSNYIKEATILNYLLGYFGAQLAARPLTSNSLLGFKDFLSTQQGYLAQQPELTYQRNNIRIDKVSALQKRIAARLGLGGECFSDVPNLDGLPFYLIEHRQLLPIKPDTKFDDKQKPDDLKVIEENSDSKNHQLIITQQGIAGRLLQGQVINLIIIEGDREFTLRGQMITEVTGETFSLSTRNSSDLERNLDRIRLAFNDGNLRWQNSPVWLEDMDYQLVYADEKYQRASENERWITSSAQSPFPAMIEVGDEITLKYVITPSGPALKISARTVLPEPQSEYELKARVVKFDRIQGKILIKCNQDSRNKNFPKETEAWRYRWYFSNEKYALADRFSFVVSVIVNRRLIENDNVDPYKLESWVKTEILAEFPAHISMIIHWLSPEHFEDFASTYKRWQNNDAPLGDEAYHILETLTLGRLPSDATGIGNMRIATEQQRIEVIGESGDQWNEAVIKSDQLLYVPYTGGMAKLNAIINKDNSKNRN</sequence>
<proteinExistence type="predicted"/>